<accession>A0A1F7IEU5</accession>
<dbReference type="AlphaFoldDB" id="A0A1F7IEU5"/>
<reference evidence="1 2" key="1">
    <citation type="journal article" date="2016" name="Nat. Commun.">
        <title>Thousands of microbial genomes shed light on interconnected biogeochemical processes in an aquifer system.</title>
        <authorList>
            <person name="Anantharaman K."/>
            <person name="Brown C.T."/>
            <person name="Hug L.A."/>
            <person name="Sharon I."/>
            <person name="Castelle C.J."/>
            <person name="Probst A.J."/>
            <person name="Thomas B.C."/>
            <person name="Singh A."/>
            <person name="Wilkins M.J."/>
            <person name="Karaoz U."/>
            <person name="Brodie E.L."/>
            <person name="Williams K.H."/>
            <person name="Hubbard S.S."/>
            <person name="Banfield J.F."/>
        </authorList>
    </citation>
    <scope>NUCLEOTIDE SEQUENCE [LARGE SCALE GENOMIC DNA]</scope>
</reference>
<gene>
    <name evidence="1" type="ORF">A2954_02430</name>
</gene>
<organism evidence="1 2">
    <name type="scientific">Candidatus Roizmanbacteria bacterium RIFCSPLOWO2_01_FULL_37_12</name>
    <dbReference type="NCBI Taxonomy" id="1802056"/>
    <lineage>
        <taxon>Bacteria</taxon>
        <taxon>Candidatus Roizmaniibacteriota</taxon>
    </lineage>
</organism>
<dbReference type="STRING" id="1802056.A2954_02430"/>
<evidence type="ECO:0000313" key="2">
    <source>
        <dbReference type="Proteomes" id="UP000177698"/>
    </source>
</evidence>
<evidence type="ECO:0008006" key="3">
    <source>
        <dbReference type="Google" id="ProtNLM"/>
    </source>
</evidence>
<dbReference type="SUPFAM" id="SSF109604">
    <property type="entry name" value="HD-domain/PDEase-like"/>
    <property type="match status" value="1"/>
</dbReference>
<dbReference type="PANTHER" id="PTHR38659">
    <property type="entry name" value="METAL-DEPENDENT PHOSPHOHYDROLASE"/>
    <property type="match status" value="1"/>
</dbReference>
<evidence type="ECO:0000313" key="1">
    <source>
        <dbReference type="EMBL" id="OGK41882.1"/>
    </source>
</evidence>
<name>A0A1F7IEU5_9BACT</name>
<proteinExistence type="predicted"/>
<dbReference type="Proteomes" id="UP000177698">
    <property type="component" value="Unassembled WGS sequence"/>
</dbReference>
<dbReference type="EMBL" id="MGAG01000008">
    <property type="protein sequence ID" value="OGK41882.1"/>
    <property type="molecule type" value="Genomic_DNA"/>
</dbReference>
<comment type="caution">
    <text evidence="1">The sequence shown here is derived from an EMBL/GenBank/DDBJ whole genome shotgun (WGS) entry which is preliminary data.</text>
</comment>
<dbReference type="PANTHER" id="PTHR38659:SF1">
    <property type="entry name" value="METAL DEPENDENT PHOSPHOHYDROLASE"/>
    <property type="match status" value="1"/>
</dbReference>
<protein>
    <recommendedName>
        <fullName evidence="3">HD domain-containing protein</fullName>
    </recommendedName>
</protein>
<sequence>MDYQNREKYLAAAREMLAENVYKHCLALEACMGGLYDYFNGQNPSTASISLSTSSLGSREDWMLAGFLHDIAYWGETKADHPLKVNEVLAKYNLSVSETVYQIIKAHAPDLTGVQPKNKAEWSIFCADSLTGLITAVALILPSKKLADVKLSSVIKRLLKQPKFAAGTRREEIKQCVDPSGLNLQVEKFIEICLNSMKNISSEIGL</sequence>